<dbReference type="GO" id="GO:0009425">
    <property type="term" value="C:bacterial-type flagellum basal body"/>
    <property type="evidence" value="ECO:0007669"/>
    <property type="project" value="UniProtKB-SubCell"/>
</dbReference>
<keyword evidence="12" id="KW-0969">Cilium</keyword>
<dbReference type="GO" id="GO:0005886">
    <property type="term" value="C:plasma membrane"/>
    <property type="evidence" value="ECO:0007669"/>
    <property type="project" value="UniProtKB-SubCell"/>
</dbReference>
<evidence type="ECO:0000256" key="2">
    <source>
        <dbReference type="ARBA" id="ARBA00004202"/>
    </source>
</evidence>
<comment type="similarity">
    <text evidence="3">Belongs to the FliM family.</text>
</comment>
<sequence>MGEVLSQSEIDELLKALNTGELDVSNIQTTDREKHIKKYDFARPSKFAKEQLRTLEIIFDNYSRIVSTYLSGYLRTPTQIDVVNAEAVTYYEFSNSLANPVILSSVDFSPLKGSILLELSPNLGYCIIDRILGGMGSMIDKIREFTEIERILLERIVAQLVNLLREPWENVIAINPRLEKIETNSQFAQIISPNEMIALVTLNMKIGEVEGMMNICIPHLVIEPIMDRLNTKYWFTTVEQDDNVTYRKYLERRLEIAKIPVKAVLGKTYITVGEFINLQVGDVIKLDSYTNSDLDVMVGNLLKFRAKPGIFKNRNAIQITSIERKEDE</sequence>
<dbReference type="EMBL" id="WSLF01000001">
    <property type="protein sequence ID" value="KAE9637047.1"/>
    <property type="molecule type" value="Genomic_DNA"/>
</dbReference>
<gene>
    <name evidence="12" type="primary">fliM</name>
    <name evidence="12" type="ORF">GND95_01035</name>
</gene>
<dbReference type="PIRSF" id="PIRSF002888">
    <property type="entry name" value="FliM"/>
    <property type="match status" value="1"/>
</dbReference>
<protein>
    <recommendedName>
        <fullName evidence="4 10">Flagellar motor switch protein FliM</fullName>
    </recommendedName>
</protein>
<dbReference type="InterPro" id="IPR036429">
    <property type="entry name" value="SpoA-like_sf"/>
</dbReference>
<evidence type="ECO:0000256" key="3">
    <source>
        <dbReference type="ARBA" id="ARBA00011049"/>
    </source>
</evidence>
<dbReference type="InterPro" id="IPR028976">
    <property type="entry name" value="CheC-like_sf"/>
</dbReference>
<dbReference type="GO" id="GO:0071978">
    <property type="term" value="P:bacterial-type flagellum-dependent swarming motility"/>
    <property type="evidence" value="ECO:0007669"/>
    <property type="project" value="TreeGrafter"/>
</dbReference>
<dbReference type="Gene3D" id="2.30.330.10">
    <property type="entry name" value="SpoA-like"/>
    <property type="match status" value="1"/>
</dbReference>
<dbReference type="Pfam" id="PF02154">
    <property type="entry name" value="FliM"/>
    <property type="match status" value="1"/>
</dbReference>
<evidence type="ECO:0000256" key="7">
    <source>
        <dbReference type="ARBA" id="ARBA00022779"/>
    </source>
</evidence>
<evidence type="ECO:0000313" key="12">
    <source>
        <dbReference type="EMBL" id="KAE9637047.1"/>
    </source>
</evidence>
<dbReference type="RefSeq" id="WP_158738964.1">
    <property type="nucleotide sequence ID" value="NZ_JAFBEP010000004.1"/>
</dbReference>
<dbReference type="GO" id="GO:0050918">
    <property type="term" value="P:positive chemotaxis"/>
    <property type="evidence" value="ECO:0007669"/>
    <property type="project" value="TreeGrafter"/>
</dbReference>
<keyword evidence="12" id="KW-0282">Flagellum</keyword>
<dbReference type="SUPFAM" id="SSF103039">
    <property type="entry name" value="CheC-like"/>
    <property type="match status" value="1"/>
</dbReference>
<dbReference type="SUPFAM" id="SSF101801">
    <property type="entry name" value="Surface presentation of antigens (SPOA)"/>
    <property type="match status" value="1"/>
</dbReference>
<dbReference type="PANTHER" id="PTHR30034">
    <property type="entry name" value="FLAGELLAR MOTOR SWITCH PROTEIN FLIM"/>
    <property type="match status" value="1"/>
</dbReference>
<organism evidence="12 13">
    <name type="scientific">Defluviitalea raffinosedens</name>
    <dbReference type="NCBI Taxonomy" id="1450156"/>
    <lineage>
        <taxon>Bacteria</taxon>
        <taxon>Bacillati</taxon>
        <taxon>Bacillota</taxon>
        <taxon>Clostridia</taxon>
        <taxon>Lachnospirales</taxon>
        <taxon>Defluviitaleaceae</taxon>
        <taxon>Defluviitalea</taxon>
    </lineage>
</organism>
<dbReference type="Pfam" id="PF01052">
    <property type="entry name" value="FliMN_C"/>
    <property type="match status" value="1"/>
</dbReference>
<dbReference type="NCBIfam" id="TIGR01397">
    <property type="entry name" value="fliM_switch"/>
    <property type="match status" value="1"/>
</dbReference>
<evidence type="ECO:0000256" key="5">
    <source>
        <dbReference type="ARBA" id="ARBA00022475"/>
    </source>
</evidence>
<dbReference type="CDD" id="cd17908">
    <property type="entry name" value="FliM"/>
    <property type="match status" value="1"/>
</dbReference>
<name>A0A7C8HGA4_9FIRM</name>
<dbReference type="PRINTS" id="PR00955">
    <property type="entry name" value="FLGMOTORFLIM"/>
</dbReference>
<reference evidence="12 13" key="1">
    <citation type="submission" date="2019-12" db="EMBL/GenBank/DDBJ databases">
        <title>Defluviitalea raffinosedens, isolated from a biogas fermenter, genome sequencing and characterization.</title>
        <authorList>
            <person name="Rettenmaier R."/>
            <person name="Schneider M."/>
            <person name="Neuhaus K."/>
            <person name="Liebl W."/>
            <person name="Zverlov V."/>
        </authorList>
    </citation>
    <scope>NUCLEOTIDE SEQUENCE [LARGE SCALE GENOMIC DNA]</scope>
    <source>
        <strain evidence="12 13">249c-K6</strain>
    </source>
</reference>
<evidence type="ECO:0000256" key="4">
    <source>
        <dbReference type="ARBA" id="ARBA00021898"/>
    </source>
</evidence>
<evidence type="ECO:0000313" key="13">
    <source>
        <dbReference type="Proteomes" id="UP000483018"/>
    </source>
</evidence>
<keyword evidence="9" id="KW-0975">Bacterial flagellum</keyword>
<comment type="subcellular location">
    <subcellularLocation>
        <location evidence="1">Bacterial flagellum basal body</location>
    </subcellularLocation>
    <subcellularLocation>
        <location evidence="2">Cell membrane</location>
        <topology evidence="2">Peripheral membrane protein</topology>
    </subcellularLocation>
</comment>
<accession>A0A7C8HGA4</accession>
<keyword evidence="13" id="KW-1185">Reference proteome</keyword>
<dbReference type="GO" id="GO:0003774">
    <property type="term" value="F:cytoskeletal motor activity"/>
    <property type="evidence" value="ECO:0007669"/>
    <property type="project" value="InterPro"/>
</dbReference>
<evidence type="ECO:0000256" key="9">
    <source>
        <dbReference type="ARBA" id="ARBA00023143"/>
    </source>
</evidence>
<dbReference type="PANTHER" id="PTHR30034:SF6">
    <property type="entry name" value="YOP PROTEINS TRANSLOCATION PROTEIN Q"/>
    <property type="match status" value="1"/>
</dbReference>
<dbReference type="InterPro" id="IPR001689">
    <property type="entry name" value="Flag_FliM"/>
</dbReference>
<dbReference type="AlphaFoldDB" id="A0A7C8HGA4"/>
<dbReference type="Proteomes" id="UP000483018">
    <property type="component" value="Unassembled WGS sequence"/>
</dbReference>
<evidence type="ECO:0000256" key="8">
    <source>
        <dbReference type="ARBA" id="ARBA00023136"/>
    </source>
</evidence>
<keyword evidence="5" id="KW-1003">Cell membrane</keyword>
<dbReference type="InterPro" id="IPR001543">
    <property type="entry name" value="FliN-like_C"/>
</dbReference>
<evidence type="ECO:0000256" key="6">
    <source>
        <dbReference type="ARBA" id="ARBA00022500"/>
    </source>
</evidence>
<proteinExistence type="inferred from homology"/>
<evidence type="ECO:0000256" key="1">
    <source>
        <dbReference type="ARBA" id="ARBA00004117"/>
    </source>
</evidence>
<dbReference type="OrthoDB" id="9806941at2"/>
<keyword evidence="12" id="KW-0966">Cell projection</keyword>
<feature type="domain" description="Flagellar motor switch protein FliN-like C-terminal" evidence="11">
    <location>
        <begin position="253"/>
        <end position="322"/>
    </location>
</feature>
<evidence type="ECO:0000256" key="10">
    <source>
        <dbReference type="NCBIfam" id="TIGR01397"/>
    </source>
</evidence>
<comment type="caution">
    <text evidence="12">The sequence shown here is derived from an EMBL/GenBank/DDBJ whole genome shotgun (WGS) entry which is preliminary data.</text>
</comment>
<keyword evidence="6" id="KW-0145">Chemotaxis</keyword>
<evidence type="ECO:0000259" key="11">
    <source>
        <dbReference type="Pfam" id="PF01052"/>
    </source>
</evidence>
<dbReference type="Gene3D" id="3.40.1550.10">
    <property type="entry name" value="CheC-like"/>
    <property type="match status" value="1"/>
</dbReference>
<keyword evidence="7" id="KW-0283">Flagellar rotation</keyword>
<keyword evidence="8" id="KW-0472">Membrane</keyword>